<organism evidence="1">
    <name type="scientific">Brachypodium distachyon</name>
    <name type="common">Purple false brome</name>
    <name type="synonym">Trachynia distachya</name>
    <dbReference type="NCBI Taxonomy" id="15368"/>
    <lineage>
        <taxon>Eukaryota</taxon>
        <taxon>Viridiplantae</taxon>
        <taxon>Streptophyta</taxon>
        <taxon>Embryophyta</taxon>
        <taxon>Tracheophyta</taxon>
        <taxon>Spermatophyta</taxon>
        <taxon>Magnoliopsida</taxon>
        <taxon>Liliopsida</taxon>
        <taxon>Poales</taxon>
        <taxon>Poaceae</taxon>
        <taxon>BOP clade</taxon>
        <taxon>Pooideae</taxon>
        <taxon>Stipodae</taxon>
        <taxon>Brachypodieae</taxon>
        <taxon>Brachypodium</taxon>
    </lineage>
</organism>
<evidence type="ECO:0000313" key="1">
    <source>
        <dbReference type="EMBL" id="PNT62993.1"/>
    </source>
</evidence>
<reference evidence="1" key="2">
    <citation type="submission" date="2017-06" db="EMBL/GenBank/DDBJ databases">
        <title>WGS assembly of Brachypodium distachyon.</title>
        <authorList>
            <consortium name="The International Brachypodium Initiative"/>
            <person name="Lucas S."/>
            <person name="Harmon-Smith M."/>
            <person name="Lail K."/>
            <person name="Tice H."/>
            <person name="Grimwood J."/>
            <person name="Bruce D."/>
            <person name="Barry K."/>
            <person name="Shu S."/>
            <person name="Lindquist E."/>
            <person name="Wang M."/>
            <person name="Pitluck S."/>
            <person name="Vogel J.P."/>
            <person name="Garvin D.F."/>
            <person name="Mockler T.C."/>
            <person name="Schmutz J."/>
            <person name="Rokhsar D."/>
            <person name="Bevan M.W."/>
        </authorList>
    </citation>
    <scope>NUCLEOTIDE SEQUENCE</scope>
    <source>
        <strain evidence="1">Bd21</strain>
    </source>
</reference>
<dbReference type="Proteomes" id="UP000008810">
    <property type="component" value="Chromosome 4"/>
</dbReference>
<evidence type="ECO:0000313" key="2">
    <source>
        <dbReference type="EnsemblPlants" id="PNT62993"/>
    </source>
</evidence>
<gene>
    <name evidence="1" type="ORF">BRADI_4g10353v3</name>
</gene>
<name>A0A2K2CLU4_BRADI</name>
<accession>A0A2K2CLU4</accession>
<keyword evidence="3" id="KW-1185">Reference proteome</keyword>
<reference evidence="1 2" key="1">
    <citation type="journal article" date="2010" name="Nature">
        <title>Genome sequencing and analysis of the model grass Brachypodium distachyon.</title>
        <authorList>
            <consortium name="International Brachypodium Initiative"/>
        </authorList>
    </citation>
    <scope>NUCLEOTIDE SEQUENCE [LARGE SCALE GENOMIC DNA]</scope>
    <source>
        <strain evidence="1 2">Bd21</strain>
    </source>
</reference>
<evidence type="ECO:0000313" key="3">
    <source>
        <dbReference type="Proteomes" id="UP000008810"/>
    </source>
</evidence>
<dbReference type="EnsemblPlants" id="PNT62993">
    <property type="protein sequence ID" value="PNT62993"/>
    <property type="gene ID" value="BRADI_4g10353v3"/>
</dbReference>
<protein>
    <submittedName>
        <fullName evidence="1 2">Uncharacterized protein</fullName>
    </submittedName>
</protein>
<proteinExistence type="predicted"/>
<dbReference type="Gramene" id="PNT62993">
    <property type="protein sequence ID" value="PNT62993"/>
    <property type="gene ID" value="BRADI_4g10353v3"/>
</dbReference>
<dbReference type="AlphaFoldDB" id="A0A2K2CLU4"/>
<reference evidence="2" key="3">
    <citation type="submission" date="2018-08" db="UniProtKB">
        <authorList>
            <consortium name="EnsemblPlants"/>
        </authorList>
    </citation>
    <scope>IDENTIFICATION</scope>
    <source>
        <strain evidence="2">cv. Bd21</strain>
    </source>
</reference>
<dbReference type="EMBL" id="CM000883">
    <property type="protein sequence ID" value="PNT62993.1"/>
    <property type="molecule type" value="Genomic_DNA"/>
</dbReference>
<dbReference type="InParanoid" id="A0A2K2CLU4"/>
<sequence length="61" mass="7009">MTSDRKFVKVESCDMMVVHRPRVHAKWNTDRVYRWAVAAAVGLACKVHRDLNPGNSSWIVI</sequence>